<dbReference type="FunFam" id="2.40.50.140:FF:000410">
    <property type="entry name" value="CST complex subunit TEN1"/>
    <property type="match status" value="1"/>
</dbReference>
<dbReference type="GO" id="GO:0003697">
    <property type="term" value="F:single-stranded DNA binding"/>
    <property type="evidence" value="ECO:0007669"/>
    <property type="project" value="InterPro"/>
</dbReference>
<organism evidence="1">
    <name type="scientific">Anthurium amnicola</name>
    <dbReference type="NCBI Taxonomy" id="1678845"/>
    <lineage>
        <taxon>Eukaryota</taxon>
        <taxon>Viridiplantae</taxon>
        <taxon>Streptophyta</taxon>
        <taxon>Embryophyta</taxon>
        <taxon>Tracheophyta</taxon>
        <taxon>Spermatophyta</taxon>
        <taxon>Magnoliopsida</taxon>
        <taxon>Liliopsida</taxon>
        <taxon>Araceae</taxon>
        <taxon>Pothoideae</taxon>
        <taxon>Potheae</taxon>
        <taxon>Anthurium</taxon>
    </lineage>
</organism>
<proteinExistence type="predicted"/>
<dbReference type="GO" id="GO:1990879">
    <property type="term" value="C:CST complex"/>
    <property type="evidence" value="ECO:0007669"/>
    <property type="project" value="InterPro"/>
</dbReference>
<protein>
    <submittedName>
        <fullName evidence="1">CST complex subunit TEN1</fullName>
    </submittedName>
</protein>
<accession>A0A1D1YD68</accession>
<sequence length="168" mass="18255">LFQRCSLVYLYGGTDSSAAGPSIRSKPATELLLASNHSKFDGLMASPAIKPGVPITLQELEAPSELFKQGASLRITGKLESYCVESAVATIVDGSSRLKVDTQHLRNLSFRIGCLYQFIGELLIGQNNDAILQARIGRNVDGMDLNLYHQSVQLLRQFEAEIASARTA</sequence>
<dbReference type="GO" id="GO:0042162">
    <property type="term" value="F:telomeric DNA binding"/>
    <property type="evidence" value="ECO:0007669"/>
    <property type="project" value="TreeGrafter"/>
</dbReference>
<dbReference type="AlphaFoldDB" id="A0A1D1YD68"/>
<dbReference type="GO" id="GO:0032211">
    <property type="term" value="P:negative regulation of telomere maintenance via telomerase"/>
    <property type="evidence" value="ECO:0007669"/>
    <property type="project" value="TreeGrafter"/>
</dbReference>
<dbReference type="InterPro" id="IPR029146">
    <property type="entry name" value="Ten1_animal_plant"/>
</dbReference>
<dbReference type="PANTHER" id="PTHR33905:SF1">
    <property type="entry name" value="CST COMPLEX SUBUNIT TEN1"/>
    <property type="match status" value="1"/>
</dbReference>
<name>A0A1D1YD68_9ARAE</name>
<dbReference type="Pfam" id="PF15490">
    <property type="entry name" value="Ten1_2"/>
    <property type="match status" value="1"/>
</dbReference>
<reference evidence="1" key="1">
    <citation type="submission" date="2015-07" db="EMBL/GenBank/DDBJ databases">
        <title>Transcriptome Assembly of Anthurium amnicola.</title>
        <authorList>
            <person name="Suzuki J."/>
        </authorList>
    </citation>
    <scope>NUCLEOTIDE SEQUENCE</scope>
</reference>
<feature type="non-terminal residue" evidence="1">
    <location>
        <position position="1"/>
    </location>
</feature>
<evidence type="ECO:0000313" key="1">
    <source>
        <dbReference type="EMBL" id="JAT52572.1"/>
    </source>
</evidence>
<dbReference type="Gene3D" id="2.40.50.140">
    <property type="entry name" value="Nucleic acid-binding proteins"/>
    <property type="match status" value="1"/>
</dbReference>
<dbReference type="InterPro" id="IPR012340">
    <property type="entry name" value="NA-bd_OB-fold"/>
</dbReference>
<dbReference type="PANTHER" id="PTHR33905">
    <property type="entry name" value="CST COMPLEX SUBUNIT TEN1"/>
    <property type="match status" value="1"/>
</dbReference>
<dbReference type="GO" id="GO:0010521">
    <property type="term" value="F:telomerase inhibitor activity"/>
    <property type="evidence" value="ECO:0007669"/>
    <property type="project" value="TreeGrafter"/>
</dbReference>
<dbReference type="EMBL" id="GDJX01015364">
    <property type="protein sequence ID" value="JAT52572.1"/>
    <property type="molecule type" value="Transcribed_RNA"/>
</dbReference>
<gene>
    <name evidence="1" type="primary">TEN1_1</name>
    <name evidence="1" type="ORF">g.53000</name>
</gene>